<dbReference type="Gene3D" id="1.10.3290.10">
    <property type="entry name" value="Fido-like domain"/>
    <property type="match status" value="1"/>
</dbReference>
<dbReference type="Pfam" id="PF13784">
    <property type="entry name" value="Fic_N"/>
    <property type="match status" value="1"/>
</dbReference>
<keyword evidence="6" id="KW-1185">Reference proteome</keyword>
<evidence type="ECO:0000256" key="1">
    <source>
        <dbReference type="PIRSR" id="PIRSR038925-1"/>
    </source>
</evidence>
<dbReference type="SUPFAM" id="SSF140931">
    <property type="entry name" value="Fic-like"/>
    <property type="match status" value="1"/>
</dbReference>
<evidence type="ECO:0000256" key="3">
    <source>
        <dbReference type="PIRSR" id="PIRSR640198-2"/>
    </source>
</evidence>
<dbReference type="InterPro" id="IPR040198">
    <property type="entry name" value="Fido_containing"/>
</dbReference>
<feature type="active site" evidence="2">
    <location>
        <position position="191"/>
    </location>
</feature>
<feature type="binding site" evidence="3">
    <location>
        <begin position="233"/>
        <end position="234"/>
    </location>
    <ligand>
        <name>ATP</name>
        <dbReference type="ChEBI" id="CHEBI:30616"/>
    </ligand>
</feature>
<dbReference type="EMBL" id="CP002292">
    <property type="protein sequence ID" value="ADP72043.1"/>
    <property type="molecule type" value="Genomic_DNA"/>
</dbReference>
<reference evidence="6" key="1">
    <citation type="journal article" date="2011" name="J. Bacteriol.">
        <title>Genome sequences of eight morphologically diverse alphaproteobacteria.</title>
        <authorList>
            <consortium name="US DOE Joint Genome Institute"/>
            <person name="Brown P.J."/>
            <person name="Kysela D.T."/>
            <person name="Buechlein A."/>
            <person name="Hemmerich C."/>
            <person name="Brun Y.V."/>
        </authorList>
    </citation>
    <scope>NUCLEOTIDE SEQUENCE [LARGE SCALE GENOMIC DNA]</scope>
    <source>
        <strain evidence="6">ATCC 17100 / ATH 3.1.1 / DSM 162 / LMG 4299</strain>
    </source>
</reference>
<evidence type="ECO:0000313" key="5">
    <source>
        <dbReference type="EMBL" id="ADP72043.1"/>
    </source>
</evidence>
<dbReference type="InterPro" id="IPR003812">
    <property type="entry name" value="Fido"/>
</dbReference>
<dbReference type="Pfam" id="PF02661">
    <property type="entry name" value="Fic"/>
    <property type="match status" value="1"/>
</dbReference>
<protein>
    <submittedName>
        <fullName evidence="5">Filamentation induced by cAMP protein Fic</fullName>
    </submittedName>
</protein>
<feature type="domain" description="Fido" evidence="4">
    <location>
        <begin position="109"/>
        <end position="255"/>
    </location>
</feature>
<dbReference type="PANTHER" id="PTHR13504">
    <property type="entry name" value="FIDO DOMAIN-CONTAINING PROTEIN DDB_G0283145"/>
    <property type="match status" value="1"/>
</dbReference>
<name>E3I8R4_RHOVT</name>
<dbReference type="eggNOG" id="COG3177">
    <property type="taxonomic scope" value="Bacteria"/>
</dbReference>
<dbReference type="Pfam" id="PF21248">
    <property type="entry name" value="SoFic-like_C"/>
    <property type="match status" value="1"/>
</dbReference>
<dbReference type="OrthoDB" id="9813719at2"/>
<dbReference type="PROSITE" id="PS51459">
    <property type="entry name" value="FIDO"/>
    <property type="match status" value="1"/>
</dbReference>
<dbReference type="AlphaFoldDB" id="E3I8R4"/>
<feature type="binding site" evidence="1">
    <location>
        <position position="233"/>
    </location>
    <ligand>
        <name>ATP</name>
        <dbReference type="ChEBI" id="CHEBI:30616"/>
    </ligand>
</feature>
<evidence type="ECO:0000259" key="4">
    <source>
        <dbReference type="PROSITE" id="PS51459"/>
    </source>
</evidence>
<proteinExistence type="predicted"/>
<dbReference type="InterPro" id="IPR048770">
    <property type="entry name" value="SoFic-like_C"/>
</dbReference>
<sequence length="364" mass="41030">MDTTIPLLPLPFEVETKPVLKSLARAHRALAELKGTAGIVPNETILISTLSLQEAKDSSAIENIVTTEDDLYRSDAAKSQFASLAAKEVHAYARALREGFERVRQTGLITNNDILQIQATLEANQAGFRKLPGTALKNEQTGETVFTPPQSHAEIVALMDNLERFINDDDVAGLDPLVKMAVIHHRFETIHPFYDGNGRTGRILNILYLVKAGLLGTPILYLSRYINQNKPEYYRLLQAVRDRDAWEEWVLFVLAGVEQTSRQTTALVFGVRDLMLRHKNRMRGELPRIYSQDLLNNLFRHPYTKIEFVMADLGVHRNTATRYLEALAGIGLVTKHKIGKENYFLNDDLFNLFLSVGERSQSAT</sequence>
<dbReference type="RefSeq" id="WP_013420414.1">
    <property type="nucleotide sequence ID" value="NC_014664.1"/>
</dbReference>
<dbReference type="Proteomes" id="UP000001399">
    <property type="component" value="Chromosome"/>
</dbReference>
<dbReference type="PIRSF" id="PIRSF038925">
    <property type="entry name" value="AMP-prot_trans"/>
    <property type="match status" value="1"/>
</dbReference>
<dbReference type="PANTHER" id="PTHR13504:SF35">
    <property type="entry name" value="PROTEIN ADENYLYLTRANSFERASE SOFIC"/>
    <property type="match status" value="1"/>
</dbReference>
<accession>E3I8R4</accession>
<feature type="binding site" evidence="3">
    <location>
        <begin position="195"/>
        <end position="202"/>
    </location>
    <ligand>
        <name>ATP</name>
        <dbReference type="ChEBI" id="CHEBI:30616"/>
    </ligand>
</feature>
<dbReference type="InterPro" id="IPR036597">
    <property type="entry name" value="Fido-like_dom_sf"/>
</dbReference>
<evidence type="ECO:0000256" key="2">
    <source>
        <dbReference type="PIRSR" id="PIRSR640198-1"/>
    </source>
</evidence>
<dbReference type="STRING" id="648757.Rvan_2835"/>
<evidence type="ECO:0000313" key="6">
    <source>
        <dbReference type="Proteomes" id="UP000001399"/>
    </source>
</evidence>
<dbReference type="GO" id="GO:0005524">
    <property type="term" value="F:ATP binding"/>
    <property type="evidence" value="ECO:0007669"/>
    <property type="project" value="UniProtKB-KW"/>
</dbReference>
<feature type="binding site" evidence="1">
    <location>
        <position position="191"/>
    </location>
    <ligand>
        <name>ATP</name>
        <dbReference type="ChEBI" id="CHEBI:30616"/>
    </ligand>
</feature>
<dbReference type="HOGENOM" id="CLU_047250_1_1_5"/>
<dbReference type="InterPro" id="IPR025758">
    <property type="entry name" value="Fic/DOC_N"/>
</dbReference>
<organism evidence="5 6">
    <name type="scientific">Rhodomicrobium vannielii (strain ATCC 17100 / DSM 162 / LMG 4299 / NCIMB 10020 / ATH 3.1.1)</name>
    <dbReference type="NCBI Taxonomy" id="648757"/>
    <lineage>
        <taxon>Bacteria</taxon>
        <taxon>Pseudomonadati</taxon>
        <taxon>Pseudomonadota</taxon>
        <taxon>Alphaproteobacteria</taxon>
        <taxon>Hyphomicrobiales</taxon>
        <taxon>Hyphomicrobiaceae</taxon>
        <taxon>Rhodomicrobium</taxon>
    </lineage>
</organism>
<feature type="binding site" evidence="1">
    <location>
        <position position="62"/>
    </location>
    <ligand>
        <name>ATP</name>
        <dbReference type="ChEBI" id="CHEBI:30616"/>
    </ligand>
</feature>
<dbReference type="KEGG" id="rva:Rvan_2835"/>
<dbReference type="InterPro" id="IPR026287">
    <property type="entry name" value="SoFic-like"/>
</dbReference>
<gene>
    <name evidence="5" type="ordered locus">Rvan_2835</name>
</gene>
<feature type="binding site" evidence="1">
    <location>
        <begin position="196"/>
        <end position="202"/>
    </location>
    <ligand>
        <name>ATP</name>
        <dbReference type="ChEBI" id="CHEBI:30616"/>
    </ligand>
</feature>
<keyword evidence="1" id="KW-0067">ATP-binding</keyword>
<keyword evidence="1" id="KW-0547">Nucleotide-binding</keyword>